<gene>
    <name evidence="9" type="ORF">F9L08_22810</name>
</gene>
<evidence type="ECO:0000256" key="1">
    <source>
        <dbReference type="ARBA" id="ARBA00004651"/>
    </source>
</evidence>
<feature type="transmembrane region" description="Helical" evidence="8">
    <location>
        <begin position="452"/>
        <end position="472"/>
    </location>
</feature>
<proteinExistence type="inferred from homology"/>
<feature type="transmembrane region" description="Helical" evidence="8">
    <location>
        <begin position="71"/>
        <end position="92"/>
    </location>
</feature>
<dbReference type="Pfam" id="PF01032">
    <property type="entry name" value="FecCD"/>
    <property type="match status" value="2"/>
</dbReference>
<dbReference type="GO" id="GO:0005886">
    <property type="term" value="C:plasma membrane"/>
    <property type="evidence" value="ECO:0007669"/>
    <property type="project" value="UniProtKB-SubCell"/>
</dbReference>
<dbReference type="Proteomes" id="UP000481643">
    <property type="component" value="Unassembled WGS sequence"/>
</dbReference>
<feature type="transmembrane region" description="Helical" evidence="8">
    <location>
        <begin position="196"/>
        <end position="217"/>
    </location>
</feature>
<dbReference type="AlphaFoldDB" id="A0A6L3Y6Q3"/>
<protein>
    <submittedName>
        <fullName evidence="9">Iron ABC transporter permease</fullName>
    </submittedName>
</protein>
<evidence type="ECO:0000256" key="4">
    <source>
        <dbReference type="ARBA" id="ARBA00022475"/>
    </source>
</evidence>
<feature type="transmembrane region" description="Helical" evidence="8">
    <location>
        <begin position="20"/>
        <end position="45"/>
    </location>
</feature>
<reference evidence="9 10" key="1">
    <citation type="submission" date="2019-09" db="EMBL/GenBank/DDBJ databases">
        <title>Taxonomic organization of the family Brucellaceae based on a phylogenomic approach.</title>
        <authorList>
            <person name="Leclercq S."/>
            <person name="Cloeckaert A."/>
            <person name="Zygmunt M.S."/>
        </authorList>
    </citation>
    <scope>NUCLEOTIDE SEQUENCE [LARGE SCALE GENOMIC DNA]</scope>
    <source>
        <strain evidence="9 10">WS1830</strain>
    </source>
</reference>
<dbReference type="EMBL" id="WBVX01000032">
    <property type="protein sequence ID" value="KAB2679255.1"/>
    <property type="molecule type" value="Genomic_DNA"/>
</dbReference>
<evidence type="ECO:0000313" key="10">
    <source>
        <dbReference type="Proteomes" id="UP000481643"/>
    </source>
</evidence>
<dbReference type="SUPFAM" id="SSF81345">
    <property type="entry name" value="ABC transporter involved in vitamin B12 uptake, BtuC"/>
    <property type="match status" value="2"/>
</dbReference>
<comment type="subcellular location">
    <subcellularLocation>
        <location evidence="1">Cell membrane</location>
        <topology evidence="1">Multi-pass membrane protein</topology>
    </subcellularLocation>
</comment>
<keyword evidence="6 8" id="KW-1133">Transmembrane helix</keyword>
<comment type="similarity">
    <text evidence="2">Belongs to the binding-protein-dependent transport system permease family. FecCD subfamily.</text>
</comment>
<feature type="transmembrane region" description="Helical" evidence="8">
    <location>
        <begin position="636"/>
        <end position="654"/>
    </location>
</feature>
<keyword evidence="7 8" id="KW-0472">Membrane</keyword>
<feature type="transmembrane region" description="Helical" evidence="8">
    <location>
        <begin position="282"/>
        <end position="305"/>
    </location>
</feature>
<feature type="transmembrane region" description="Helical" evidence="8">
    <location>
        <begin position="257"/>
        <end position="275"/>
    </location>
</feature>
<dbReference type="RefSeq" id="WP_151653145.1">
    <property type="nucleotide sequence ID" value="NZ_WBVX01000032.1"/>
</dbReference>
<keyword evidence="4" id="KW-1003">Cell membrane</keyword>
<keyword evidence="3" id="KW-0813">Transport</keyword>
<feature type="transmembrane region" description="Helical" evidence="8">
    <location>
        <begin position="112"/>
        <end position="142"/>
    </location>
</feature>
<dbReference type="InterPro" id="IPR000522">
    <property type="entry name" value="ABC_transptr_permease_BtuC"/>
</dbReference>
<evidence type="ECO:0000256" key="7">
    <source>
        <dbReference type="ARBA" id="ARBA00023136"/>
    </source>
</evidence>
<dbReference type="CDD" id="cd06550">
    <property type="entry name" value="TM_ABC_iron-siderophores_like"/>
    <property type="match status" value="2"/>
</dbReference>
<evidence type="ECO:0000256" key="6">
    <source>
        <dbReference type="ARBA" id="ARBA00022989"/>
    </source>
</evidence>
<feature type="transmembrane region" description="Helical" evidence="8">
    <location>
        <begin position="605"/>
        <end position="624"/>
    </location>
</feature>
<dbReference type="Gene3D" id="1.10.3470.10">
    <property type="entry name" value="ABC transporter involved in vitamin B12 uptake, BtuC"/>
    <property type="match status" value="2"/>
</dbReference>
<dbReference type="PANTHER" id="PTHR30472">
    <property type="entry name" value="FERRIC ENTEROBACTIN TRANSPORT SYSTEM PERMEASE PROTEIN"/>
    <property type="match status" value="1"/>
</dbReference>
<name>A0A6L3Y6Q3_9HYPH</name>
<feature type="transmembrane region" description="Helical" evidence="8">
    <location>
        <begin position="229"/>
        <end position="251"/>
    </location>
</feature>
<feature type="transmembrane region" description="Helical" evidence="8">
    <location>
        <begin position="154"/>
        <end position="176"/>
    </location>
</feature>
<feature type="transmembrane region" description="Helical" evidence="8">
    <location>
        <begin position="354"/>
        <end position="375"/>
    </location>
</feature>
<dbReference type="PANTHER" id="PTHR30472:SF37">
    <property type="entry name" value="FE(3+) DICITRATE TRANSPORT SYSTEM PERMEASE PROTEIN FECD-RELATED"/>
    <property type="match status" value="1"/>
</dbReference>
<comment type="caution">
    <text evidence="9">The sequence shown here is derived from an EMBL/GenBank/DDBJ whole genome shotgun (WGS) entry which is preliminary data.</text>
</comment>
<feature type="transmembrane region" description="Helical" evidence="8">
    <location>
        <begin position="395"/>
        <end position="415"/>
    </location>
</feature>
<accession>A0A6L3Y6Q3</accession>
<feature type="transmembrane region" description="Helical" evidence="8">
    <location>
        <begin position="566"/>
        <end position="593"/>
    </location>
</feature>
<dbReference type="GO" id="GO:0022857">
    <property type="term" value="F:transmembrane transporter activity"/>
    <property type="evidence" value="ECO:0007669"/>
    <property type="project" value="InterPro"/>
</dbReference>
<evidence type="ECO:0000256" key="8">
    <source>
        <dbReference type="SAM" id="Phobius"/>
    </source>
</evidence>
<sequence length="659" mass="67919">MTSQDVVAEAVRPKTHVFGLLIFSAVLLLGLIIAELIVGSGNIALYDVSQAPFRPQSLAQIIIETIRLPRAMAAVLVGAALATSGAVMQTVLRNPLAAPDILAVTSGAQLALVVVSLLLPFAFPGFLATILGGVIGGSLCLLAGGGLRAQPVRLALAGVAISLAFSALSSAIVLMADDRASGVLLWSSGLLEQSGWTKIVPLAPAIIGGILLLILFGRQFDVLALGNDMASGLGLGKAPAIVGLLATVVLSGAAVSIAGPIGFIGLAVPNFLRVLGFSKHRILLPSASILGAVTLLTADVAAQLLSSNGTIIPTGVLVACFAAPVLILVLRTIRGETRPRANVVAGKVLFQRKAVLYPVLAGLMMITLLLGLFFGDGVAGWQTDWYTVYTLRLPRVLIAMGAGALLACAGLLLQLVTRNPLSGPETLGLSQGAALAGLTGLLIGVVPGSASFALLAALGVCLVVLFISLFSASRSPQRTALTGIAVAASLSALSTVIVIEAKLQVAEALSWLAGSTHGRSWQDVLALVPWLTLIPLMMMFVRRFDILAMGRDEAESIGLNTMSTRIWTMLLASMAVAGAVAAVGAIGFVGLIAPHAARFCTGARYRQLVPVAALMGAILTVFADMFGRTLIAPHEIPAGIVTAFIGAPLFILLMRRQSR</sequence>
<organism evidence="9 10">
    <name type="scientific">Brucella tritici</name>
    <dbReference type="NCBI Taxonomy" id="94626"/>
    <lineage>
        <taxon>Bacteria</taxon>
        <taxon>Pseudomonadati</taxon>
        <taxon>Pseudomonadota</taxon>
        <taxon>Alphaproteobacteria</taxon>
        <taxon>Hyphomicrobiales</taxon>
        <taxon>Brucellaceae</taxon>
        <taxon>Brucella/Ochrobactrum group</taxon>
        <taxon>Brucella</taxon>
    </lineage>
</organism>
<evidence type="ECO:0000256" key="3">
    <source>
        <dbReference type="ARBA" id="ARBA00022448"/>
    </source>
</evidence>
<dbReference type="GO" id="GO:0033214">
    <property type="term" value="P:siderophore-iron import into cell"/>
    <property type="evidence" value="ECO:0007669"/>
    <property type="project" value="TreeGrafter"/>
</dbReference>
<keyword evidence="5 8" id="KW-0812">Transmembrane</keyword>
<feature type="transmembrane region" description="Helical" evidence="8">
    <location>
        <begin position="521"/>
        <end position="541"/>
    </location>
</feature>
<evidence type="ECO:0000256" key="2">
    <source>
        <dbReference type="ARBA" id="ARBA00007935"/>
    </source>
</evidence>
<evidence type="ECO:0000313" key="9">
    <source>
        <dbReference type="EMBL" id="KAB2679255.1"/>
    </source>
</evidence>
<dbReference type="InterPro" id="IPR037294">
    <property type="entry name" value="ABC_BtuC-like"/>
</dbReference>
<evidence type="ECO:0000256" key="5">
    <source>
        <dbReference type="ARBA" id="ARBA00022692"/>
    </source>
</evidence>
<feature type="transmembrane region" description="Helical" evidence="8">
    <location>
        <begin position="311"/>
        <end position="333"/>
    </location>
</feature>
<feature type="transmembrane region" description="Helical" evidence="8">
    <location>
        <begin position="427"/>
        <end position="446"/>
    </location>
</feature>